<dbReference type="Proteomes" id="UP001235664">
    <property type="component" value="Unassembled WGS sequence"/>
</dbReference>
<evidence type="ECO:0000313" key="2">
    <source>
        <dbReference type="EMBL" id="MDP4540437.1"/>
    </source>
</evidence>
<dbReference type="Pfam" id="PF04214">
    <property type="entry name" value="DUF411"/>
    <property type="match status" value="1"/>
</dbReference>
<evidence type="ECO:0000313" key="3">
    <source>
        <dbReference type="Proteomes" id="UP001235664"/>
    </source>
</evidence>
<proteinExistence type="predicted"/>
<feature type="signal peptide" evidence="1">
    <location>
        <begin position="1"/>
        <end position="31"/>
    </location>
</feature>
<dbReference type="EMBL" id="JAVAIL010000004">
    <property type="protein sequence ID" value="MDP4540437.1"/>
    <property type="molecule type" value="Genomic_DNA"/>
</dbReference>
<protein>
    <submittedName>
        <fullName evidence="2">DUF411 domain-containing protein</fullName>
    </submittedName>
</protein>
<organism evidence="2 3">
    <name type="scientific">Qipengyuania benthica</name>
    <dbReference type="NCBI Taxonomy" id="3067651"/>
    <lineage>
        <taxon>Bacteria</taxon>
        <taxon>Pseudomonadati</taxon>
        <taxon>Pseudomonadota</taxon>
        <taxon>Alphaproteobacteria</taxon>
        <taxon>Sphingomonadales</taxon>
        <taxon>Erythrobacteraceae</taxon>
        <taxon>Qipengyuania</taxon>
    </lineage>
</organism>
<dbReference type="InterPro" id="IPR007332">
    <property type="entry name" value="DUF411"/>
</dbReference>
<keyword evidence="3" id="KW-1185">Reference proteome</keyword>
<dbReference type="RefSeq" id="WP_305930532.1">
    <property type="nucleotide sequence ID" value="NZ_JAVAIL010000004.1"/>
</dbReference>
<evidence type="ECO:0000256" key="1">
    <source>
        <dbReference type="SAM" id="SignalP"/>
    </source>
</evidence>
<name>A0ABT9HAT6_9SPHN</name>
<sequence length="155" mass="16152">MTDTASPSALRRPLASALLVVLAACSNVAQAASYTMCRDSGCGCCEQWAAHVERDMDAQVAAVDSTDMAAVKAERDVPQGLSSCHPMAVDGYVIEGHVPAEAIARLLRERPDGVAGLAVPGMPLGSPGMEARGRKQAYDVFAFGPGGQRVFASYP</sequence>
<accession>A0ABT9HAT6</accession>
<gene>
    <name evidence="2" type="ORF">Q9K01_12440</name>
</gene>
<comment type="caution">
    <text evidence="2">The sequence shown here is derived from an EMBL/GenBank/DDBJ whole genome shotgun (WGS) entry which is preliminary data.</text>
</comment>
<feature type="chain" id="PRO_5046157413" evidence="1">
    <location>
        <begin position="32"/>
        <end position="155"/>
    </location>
</feature>
<reference evidence="2 3" key="1">
    <citation type="submission" date="2023-08" db="EMBL/GenBank/DDBJ databases">
        <title>genomic of DY56.</title>
        <authorList>
            <person name="Wang Y."/>
        </authorList>
    </citation>
    <scope>NUCLEOTIDE SEQUENCE [LARGE SCALE GENOMIC DNA]</scope>
    <source>
        <strain evidence="2 3">DY56-A-20</strain>
    </source>
</reference>
<keyword evidence="1" id="KW-0732">Signal</keyword>